<dbReference type="KEGG" id="vda:VDAG_05952"/>
<protein>
    <submittedName>
        <fullName evidence="1">Uncharacterized protein</fullName>
    </submittedName>
</protein>
<dbReference type="Pfam" id="PF04882">
    <property type="entry name" value="Peroxin-3"/>
    <property type="match status" value="1"/>
</dbReference>
<evidence type="ECO:0000313" key="1">
    <source>
        <dbReference type="EMBL" id="EGY14788.1"/>
    </source>
</evidence>
<reference evidence="1 2" key="1">
    <citation type="submission" date="2008-03" db="EMBL/GenBank/DDBJ databases">
        <title>The Genome Sequence of Verticillium dahliae VdLs.17.</title>
        <authorList>
            <consortium name="The Broad Institute Genome Sequencing Platform"/>
            <person name="Ma L.-J.J."/>
            <person name="Klosterman S.J."/>
            <person name="Subbarao K."/>
            <person name="Dobinson K."/>
            <person name="Veronese P."/>
            <person name="Kang S."/>
            <person name="Gold S.E."/>
            <person name="Young S."/>
            <person name="Jaffe D."/>
            <person name="Gnerre S."/>
            <person name="Berlin A."/>
            <person name="Heiman D."/>
            <person name="Hepburn T."/>
            <person name="Sykes S."/>
            <person name="Alvarado L."/>
            <person name="Kodira C.D."/>
            <person name="Lander E."/>
            <person name="Galagan J."/>
            <person name="Nusbaum C."/>
            <person name="Birren B."/>
        </authorList>
    </citation>
    <scope>NUCLEOTIDE SEQUENCE [LARGE SCALE GENOMIC DNA]</scope>
    <source>
        <strain evidence="2">VdLs.17 / ATCC MYA-4575 / FGSC 10137</strain>
    </source>
</reference>
<sequence>MDGVLVGGAPLGTVLPTEEDGLRSTRVVQLPRILSVLTRQAHLIGNGMPNEYLREMERVRDLEGFAAVVYSSNWENEVMRDQNLAAGVAEAKDGARPAAAAASASASGEESIVLVDRQPSLEDAWSRAQQK</sequence>
<dbReference type="HOGENOM" id="CLU_1983263_0_0_1"/>
<dbReference type="eggNOG" id="KOG4444">
    <property type="taxonomic scope" value="Eukaryota"/>
</dbReference>
<dbReference type="InParanoid" id="G2X720"/>
<dbReference type="EMBL" id="DS572705">
    <property type="protein sequence ID" value="EGY14788.1"/>
    <property type="molecule type" value="Genomic_DNA"/>
</dbReference>
<organism evidence="1 2">
    <name type="scientific">Verticillium dahliae (strain VdLs.17 / ATCC MYA-4575 / FGSC 10137)</name>
    <name type="common">Verticillium wilt</name>
    <dbReference type="NCBI Taxonomy" id="498257"/>
    <lineage>
        <taxon>Eukaryota</taxon>
        <taxon>Fungi</taxon>
        <taxon>Dikarya</taxon>
        <taxon>Ascomycota</taxon>
        <taxon>Pezizomycotina</taxon>
        <taxon>Sordariomycetes</taxon>
        <taxon>Hypocreomycetidae</taxon>
        <taxon>Glomerellales</taxon>
        <taxon>Plectosphaerellaceae</taxon>
        <taxon>Verticillium</taxon>
    </lineage>
</organism>
<gene>
    <name evidence="1" type="ORF">VDAG_05952</name>
</gene>
<dbReference type="GO" id="GO:0005778">
    <property type="term" value="C:peroxisomal membrane"/>
    <property type="evidence" value="ECO:0007669"/>
    <property type="project" value="InterPro"/>
</dbReference>
<dbReference type="AlphaFoldDB" id="G2X720"/>
<proteinExistence type="predicted"/>
<evidence type="ECO:0000313" key="2">
    <source>
        <dbReference type="Proteomes" id="UP000001611"/>
    </source>
</evidence>
<dbReference type="Proteomes" id="UP000001611">
    <property type="component" value="Chromosome 4"/>
</dbReference>
<dbReference type="GeneID" id="20707415"/>
<name>G2X720_VERDV</name>
<dbReference type="RefSeq" id="XP_009653644.1">
    <property type="nucleotide sequence ID" value="XM_009655349.1"/>
</dbReference>
<dbReference type="GO" id="GO:0007031">
    <property type="term" value="P:peroxisome organization"/>
    <property type="evidence" value="ECO:0007669"/>
    <property type="project" value="InterPro"/>
</dbReference>
<accession>G2X720</accession>
<dbReference type="InterPro" id="IPR006966">
    <property type="entry name" value="Peroxin-3"/>
</dbReference>
<dbReference type="OrthoDB" id="45930at2759"/>
<dbReference type="STRING" id="498257.G2X720"/>
<keyword evidence="2" id="KW-1185">Reference proteome</keyword>